<evidence type="ECO:0000256" key="3">
    <source>
        <dbReference type="ARBA" id="ARBA00035646"/>
    </source>
</evidence>
<evidence type="ECO:0000313" key="4">
    <source>
        <dbReference type="EMBL" id="BAF58608.1"/>
    </source>
</evidence>
<dbReference type="KEGG" id="pth:PTH_0427"/>
<dbReference type="GO" id="GO:0031411">
    <property type="term" value="C:gas vesicle"/>
    <property type="evidence" value="ECO:0007669"/>
    <property type="project" value="UniProtKB-SubCell"/>
</dbReference>
<dbReference type="GO" id="GO:0005198">
    <property type="term" value="F:structural molecule activity"/>
    <property type="evidence" value="ECO:0007669"/>
    <property type="project" value="InterPro"/>
</dbReference>
<keyword evidence="5" id="KW-1185">Reference proteome</keyword>
<keyword evidence="1" id="KW-0304">Gas vesicle</keyword>
<dbReference type="STRING" id="370438.PTH_0427"/>
<evidence type="ECO:0000313" key="5">
    <source>
        <dbReference type="Proteomes" id="UP000006556"/>
    </source>
</evidence>
<dbReference type="AlphaFoldDB" id="A5D581"/>
<organism evidence="4 5">
    <name type="scientific">Pelotomaculum thermopropionicum (strain DSM 13744 / JCM 10971 / SI)</name>
    <dbReference type="NCBI Taxonomy" id="370438"/>
    <lineage>
        <taxon>Bacteria</taxon>
        <taxon>Bacillati</taxon>
        <taxon>Bacillota</taxon>
        <taxon>Clostridia</taxon>
        <taxon>Eubacteriales</taxon>
        <taxon>Desulfotomaculaceae</taxon>
        <taxon>Pelotomaculum</taxon>
    </lineage>
</organism>
<gene>
    <name evidence="4" type="ordered locus">PTH_0427</name>
</gene>
<dbReference type="InterPro" id="IPR000638">
    <property type="entry name" value="Gas-vesicle_GvpA-like"/>
</dbReference>
<accession>A5D581</accession>
<dbReference type="HOGENOM" id="CLU_184560_1_0_9"/>
<protein>
    <submittedName>
        <fullName evidence="4">Hypothetical membrane protein</fullName>
    </submittedName>
</protein>
<dbReference type="EMBL" id="AP009389">
    <property type="protein sequence ID" value="BAF58608.1"/>
    <property type="molecule type" value="Genomic_DNA"/>
</dbReference>
<dbReference type="eggNOG" id="ENOG50305NK">
    <property type="taxonomic scope" value="Bacteria"/>
</dbReference>
<reference evidence="5" key="1">
    <citation type="journal article" date="2008" name="Genome Res.">
        <title>The genome of Pelotomaculum thermopropionicum reveals niche-associated evolution in anaerobic microbiota.</title>
        <authorList>
            <person name="Kosaka T."/>
            <person name="Kato S."/>
            <person name="Shimoyama T."/>
            <person name="Ishii S."/>
            <person name="Abe T."/>
            <person name="Watanabe K."/>
        </authorList>
    </citation>
    <scope>NUCLEOTIDE SEQUENCE [LARGE SCALE GENOMIC DNA]</scope>
    <source>
        <strain evidence="5">DSM 13744 / JCM 10971 / SI</strain>
    </source>
</reference>
<comment type="similarity">
    <text evidence="3">Belongs to the gas vesicle GvpA family.</text>
</comment>
<comment type="subcellular location">
    <subcellularLocation>
        <location evidence="2">Gas vesicle</location>
    </subcellularLocation>
</comment>
<evidence type="ECO:0000256" key="1">
    <source>
        <dbReference type="ARBA" id="ARBA00022987"/>
    </source>
</evidence>
<sequence length="64" mass="6958">MNQASSLENLTLLELLDRILGKGVVISGDIIISVAEVDLIYLGLRLVLGSIDTIRPAFREGEFS</sequence>
<evidence type="ECO:0000256" key="2">
    <source>
        <dbReference type="ARBA" id="ARBA00035108"/>
    </source>
</evidence>
<dbReference type="Pfam" id="PF00741">
    <property type="entry name" value="Gas_vesicle"/>
    <property type="match status" value="1"/>
</dbReference>
<dbReference type="GO" id="GO:0012506">
    <property type="term" value="C:vesicle membrane"/>
    <property type="evidence" value="ECO:0007669"/>
    <property type="project" value="InterPro"/>
</dbReference>
<proteinExistence type="inferred from homology"/>
<name>A5D581_PELTS</name>
<dbReference type="PANTHER" id="PTHR35344:SF4">
    <property type="entry name" value="GAS VESICLE PROTEIN A1"/>
    <property type="match status" value="1"/>
</dbReference>
<dbReference type="PANTHER" id="PTHR35344">
    <property type="entry name" value="GAS VESICLE STRUCTURAL PROTEIN 2-RELATED"/>
    <property type="match status" value="1"/>
</dbReference>
<dbReference type="InterPro" id="IPR050530">
    <property type="entry name" value="GvpA"/>
</dbReference>
<dbReference type="Proteomes" id="UP000006556">
    <property type="component" value="Chromosome"/>
</dbReference>